<reference evidence="2 3" key="2">
    <citation type="submission" date="2015-05" db="EMBL/GenBank/DDBJ databases">
        <authorList>
            <person name="Morales-Cruz A."/>
            <person name="Amrine K.C."/>
            <person name="Cantu D."/>
        </authorList>
    </citation>
    <scope>NUCLEOTIDE SEQUENCE [LARGE SCALE GENOMIC DNA]</scope>
    <source>
        <strain evidence="2">DA912</strain>
    </source>
</reference>
<dbReference type="EMBL" id="LCUC01000555">
    <property type="protein sequence ID" value="KKY30055.1"/>
    <property type="molecule type" value="Genomic_DNA"/>
</dbReference>
<dbReference type="STRING" id="1214573.A0A0G2HPA4"/>
<protein>
    <recommendedName>
        <fullName evidence="1">AB hydrolase-1 domain-containing protein</fullName>
    </recommendedName>
</protein>
<dbReference type="Gene3D" id="3.40.50.1820">
    <property type="entry name" value="alpha/beta hydrolase"/>
    <property type="match status" value="1"/>
</dbReference>
<dbReference type="PANTHER" id="PTHR37017:SF11">
    <property type="entry name" value="ESTERASE_LIPASE_THIOESTERASE DOMAIN-CONTAINING PROTEIN"/>
    <property type="match status" value="1"/>
</dbReference>
<dbReference type="InterPro" id="IPR052897">
    <property type="entry name" value="Sec-Metab_Biosynth_Hydrolase"/>
</dbReference>
<evidence type="ECO:0000313" key="2">
    <source>
        <dbReference type="EMBL" id="KKY30055.1"/>
    </source>
</evidence>
<dbReference type="InterPro" id="IPR029058">
    <property type="entry name" value="AB_hydrolase_fold"/>
</dbReference>
<evidence type="ECO:0000259" key="1">
    <source>
        <dbReference type="Pfam" id="PF12697"/>
    </source>
</evidence>
<accession>A0A0G2HPA4</accession>
<proteinExistence type="predicted"/>
<gene>
    <name evidence="2" type="ORF">UCDDA912_g10009</name>
</gene>
<dbReference type="Pfam" id="PF12697">
    <property type="entry name" value="Abhydrolase_6"/>
    <property type="match status" value="1"/>
</dbReference>
<sequence length="252" mass="26855">MMASGTTFVLVPGAWHPASALDPVAKPLSAAGYAVRGVDLPSCGAEPPLDGFGPDAEAISRVITEEADRGQDVVVFMHSYGGVVGTEACRGLGKKERDAAGKKGGVVRLIYCTAFLVGEGVSLMDMLGGQPLPWFMISDGETRVKPNTPEEIFYNDLSADEAKQSADTLSHHSYKCFATKLTYPAYKDIPTTYHFCKKDNAIPLFAQEKMVEDARALGVQIDTETFDASHSPFLSMPDAVVAACERAGGGSR</sequence>
<evidence type="ECO:0000313" key="3">
    <source>
        <dbReference type="Proteomes" id="UP000034680"/>
    </source>
</evidence>
<feature type="domain" description="AB hydrolase-1" evidence="1">
    <location>
        <begin position="8"/>
        <end position="243"/>
    </location>
</feature>
<comment type="caution">
    <text evidence="2">The sequence shown here is derived from an EMBL/GenBank/DDBJ whole genome shotgun (WGS) entry which is preliminary data.</text>
</comment>
<dbReference type="PANTHER" id="PTHR37017">
    <property type="entry name" value="AB HYDROLASE-1 DOMAIN-CONTAINING PROTEIN-RELATED"/>
    <property type="match status" value="1"/>
</dbReference>
<dbReference type="AlphaFoldDB" id="A0A0G2HPA4"/>
<dbReference type="SUPFAM" id="SSF53474">
    <property type="entry name" value="alpha/beta-Hydrolases"/>
    <property type="match status" value="1"/>
</dbReference>
<name>A0A0G2HPA4_9PEZI</name>
<reference evidence="2 3" key="1">
    <citation type="submission" date="2015-05" db="EMBL/GenBank/DDBJ databases">
        <title>Distinctive expansion of gene families associated with plant cell wall degradation and secondary metabolism in the genomes of grapevine trunk pathogens.</title>
        <authorList>
            <person name="Lawrence D.P."/>
            <person name="Travadon R."/>
            <person name="Rolshausen P.E."/>
            <person name="Baumgartner K."/>
        </authorList>
    </citation>
    <scope>NUCLEOTIDE SEQUENCE [LARGE SCALE GENOMIC DNA]</scope>
    <source>
        <strain evidence="2">DA912</strain>
    </source>
</reference>
<dbReference type="Proteomes" id="UP000034680">
    <property type="component" value="Unassembled WGS sequence"/>
</dbReference>
<organism evidence="2 3">
    <name type="scientific">Diaporthe ampelina</name>
    <dbReference type="NCBI Taxonomy" id="1214573"/>
    <lineage>
        <taxon>Eukaryota</taxon>
        <taxon>Fungi</taxon>
        <taxon>Dikarya</taxon>
        <taxon>Ascomycota</taxon>
        <taxon>Pezizomycotina</taxon>
        <taxon>Sordariomycetes</taxon>
        <taxon>Sordariomycetidae</taxon>
        <taxon>Diaporthales</taxon>
        <taxon>Diaporthaceae</taxon>
        <taxon>Diaporthe</taxon>
    </lineage>
</organism>
<keyword evidence="3" id="KW-1185">Reference proteome</keyword>
<dbReference type="OrthoDB" id="408373at2759"/>
<dbReference type="InterPro" id="IPR000073">
    <property type="entry name" value="AB_hydrolase_1"/>
</dbReference>